<protein>
    <submittedName>
        <fullName evidence="1">Uncharacterized protein</fullName>
    </submittedName>
</protein>
<proteinExistence type="predicted"/>
<keyword evidence="2" id="KW-1185">Reference proteome</keyword>
<dbReference type="Proteomes" id="UP001175227">
    <property type="component" value="Unassembled WGS sequence"/>
</dbReference>
<sequence>MIVTGLVVTTSSPLSHRQSVSYSLAGVSTRKPTPDIIISDDKVEDLPKLSIEMQPLVKPTLNRISVISPPPHMEVIVISDDSKDEDEVPLHRKRHFVSAGLSARKRMRKN</sequence>
<dbReference type="EMBL" id="JAUEPR010000053">
    <property type="protein sequence ID" value="KAK0471220.1"/>
    <property type="molecule type" value="Genomic_DNA"/>
</dbReference>
<gene>
    <name evidence="1" type="ORF">IW261DRAFT_1572266</name>
</gene>
<dbReference type="AlphaFoldDB" id="A0AA39NSU8"/>
<evidence type="ECO:0000313" key="2">
    <source>
        <dbReference type="Proteomes" id="UP001175227"/>
    </source>
</evidence>
<reference evidence="1" key="1">
    <citation type="submission" date="2023-06" db="EMBL/GenBank/DDBJ databases">
        <authorList>
            <consortium name="Lawrence Berkeley National Laboratory"/>
            <person name="Ahrendt S."/>
            <person name="Sahu N."/>
            <person name="Indic B."/>
            <person name="Wong-Bajracharya J."/>
            <person name="Merenyi Z."/>
            <person name="Ke H.-M."/>
            <person name="Monk M."/>
            <person name="Kocsube S."/>
            <person name="Drula E."/>
            <person name="Lipzen A."/>
            <person name="Balint B."/>
            <person name="Henrissat B."/>
            <person name="Andreopoulos B."/>
            <person name="Martin F.M."/>
            <person name="Harder C.B."/>
            <person name="Rigling D."/>
            <person name="Ford K.L."/>
            <person name="Foster G.D."/>
            <person name="Pangilinan J."/>
            <person name="Papanicolaou A."/>
            <person name="Barry K."/>
            <person name="LaButti K."/>
            <person name="Viragh M."/>
            <person name="Koriabine M."/>
            <person name="Yan M."/>
            <person name="Riley R."/>
            <person name="Champramary S."/>
            <person name="Plett K.L."/>
            <person name="Tsai I.J."/>
            <person name="Slot J."/>
            <person name="Sipos G."/>
            <person name="Plett J."/>
            <person name="Nagy L.G."/>
            <person name="Grigoriev I.V."/>
        </authorList>
    </citation>
    <scope>NUCLEOTIDE SEQUENCE</scope>
    <source>
        <strain evidence="1">ICMP 16352</strain>
    </source>
</reference>
<evidence type="ECO:0000313" key="1">
    <source>
        <dbReference type="EMBL" id="KAK0471220.1"/>
    </source>
</evidence>
<comment type="caution">
    <text evidence="1">The sequence shown here is derived from an EMBL/GenBank/DDBJ whole genome shotgun (WGS) entry which is preliminary data.</text>
</comment>
<organism evidence="1 2">
    <name type="scientific">Armillaria novae-zelandiae</name>
    <dbReference type="NCBI Taxonomy" id="153914"/>
    <lineage>
        <taxon>Eukaryota</taxon>
        <taxon>Fungi</taxon>
        <taxon>Dikarya</taxon>
        <taxon>Basidiomycota</taxon>
        <taxon>Agaricomycotina</taxon>
        <taxon>Agaricomycetes</taxon>
        <taxon>Agaricomycetidae</taxon>
        <taxon>Agaricales</taxon>
        <taxon>Marasmiineae</taxon>
        <taxon>Physalacriaceae</taxon>
        <taxon>Armillaria</taxon>
    </lineage>
</organism>
<name>A0AA39NSU8_9AGAR</name>
<accession>A0AA39NSU8</accession>